<proteinExistence type="predicted"/>
<comment type="caution">
    <text evidence="2">The sequence shown here is derived from an EMBL/GenBank/DDBJ whole genome shotgun (WGS) entry which is preliminary data.</text>
</comment>
<feature type="region of interest" description="Disordered" evidence="1">
    <location>
        <begin position="18"/>
        <end position="45"/>
    </location>
</feature>
<accession>A0ABR6CCR8</accession>
<gene>
    <name evidence="2" type="ORF">HNQ97_004705</name>
</gene>
<protein>
    <submittedName>
        <fullName evidence="2">Uncharacterized protein</fullName>
    </submittedName>
</protein>
<reference evidence="2 3" key="1">
    <citation type="submission" date="2020-08" db="EMBL/GenBank/DDBJ databases">
        <title>Genomic Encyclopedia of Type Strains, Phase IV (KMG-IV): sequencing the most valuable type-strain genomes for metagenomic binning, comparative biology and taxonomic classification.</title>
        <authorList>
            <person name="Goeker M."/>
        </authorList>
    </citation>
    <scope>NUCLEOTIDE SEQUENCE [LARGE SCALE GENOMIC DNA]</scope>
    <source>
        <strain evidence="2 3">DSM 17455</strain>
    </source>
</reference>
<keyword evidence="3" id="KW-1185">Reference proteome</keyword>
<dbReference type="EMBL" id="JACJHZ010000025">
    <property type="protein sequence ID" value="MBA9022689.1"/>
    <property type="molecule type" value="Genomic_DNA"/>
</dbReference>
<name>A0ABR6CCR8_9HYPH</name>
<dbReference type="Proteomes" id="UP000587524">
    <property type="component" value="Unassembled WGS sequence"/>
</dbReference>
<sequence length="114" mass="12092">MADRLKCERAAGFPNGPCVTGMAGPDGGDMQIRKPTAGKRRSSSNGKLSRFLLGLRWCRLLADAHAPPFRIFDLEDIGSADEIAELAEAEIAGIEVGGDALRTISDVPSASDTY</sequence>
<evidence type="ECO:0000256" key="1">
    <source>
        <dbReference type="SAM" id="MobiDB-lite"/>
    </source>
</evidence>
<evidence type="ECO:0000313" key="3">
    <source>
        <dbReference type="Proteomes" id="UP000587524"/>
    </source>
</evidence>
<organism evidence="2 3">
    <name type="scientific">Aminobacter ciceronei</name>
    <dbReference type="NCBI Taxonomy" id="150723"/>
    <lineage>
        <taxon>Bacteria</taxon>
        <taxon>Pseudomonadati</taxon>
        <taxon>Pseudomonadota</taxon>
        <taxon>Alphaproteobacteria</taxon>
        <taxon>Hyphomicrobiales</taxon>
        <taxon>Phyllobacteriaceae</taxon>
        <taxon>Aminobacter</taxon>
    </lineage>
</organism>
<evidence type="ECO:0000313" key="2">
    <source>
        <dbReference type="EMBL" id="MBA9022689.1"/>
    </source>
</evidence>